<keyword evidence="5" id="KW-1185">Reference proteome</keyword>
<dbReference type="PANTHER" id="PTHR43877:SF1">
    <property type="entry name" value="ACETYLTRANSFERASE"/>
    <property type="match status" value="1"/>
</dbReference>
<comment type="caution">
    <text evidence="4">The sequence shown here is derived from an EMBL/GenBank/DDBJ whole genome shotgun (WGS) entry which is preliminary data.</text>
</comment>
<dbReference type="EMBL" id="JAFFZW010000006">
    <property type="protein sequence ID" value="MBP0947110.1"/>
    <property type="molecule type" value="Genomic_DNA"/>
</dbReference>
<gene>
    <name evidence="4" type="ORF">JTJ32_17435</name>
</gene>
<proteinExistence type="predicted"/>
<dbReference type="PANTHER" id="PTHR43877">
    <property type="entry name" value="AMINOALKYLPHOSPHONATE N-ACETYLTRANSFERASE-RELATED-RELATED"/>
    <property type="match status" value="1"/>
</dbReference>
<dbReference type="CDD" id="cd04301">
    <property type="entry name" value="NAT_SF"/>
    <property type="match status" value="1"/>
</dbReference>
<reference evidence="4 5" key="1">
    <citation type="journal article" date="2022" name="Syst. Appl. Microbiol.">
        <title>Pseudomonas alliivorans sp. nov., a plant-pathogenic bacterium isolated from onion foliage in Georgia, USA.</title>
        <authorList>
            <person name="Zhao M."/>
            <person name="Tyson C."/>
            <person name="Chen H.C."/>
            <person name="Paudel S."/>
            <person name="Gitaitis R."/>
            <person name="Kvitko B."/>
            <person name="Dutta B."/>
        </authorList>
    </citation>
    <scope>NUCLEOTIDE SEQUENCE [LARGE SCALE GENOMIC DNA]</scope>
    <source>
        <strain evidence="4 5">20GA0068</strain>
    </source>
</reference>
<accession>A0ABS4C8W0</accession>
<evidence type="ECO:0000256" key="2">
    <source>
        <dbReference type="ARBA" id="ARBA00023315"/>
    </source>
</evidence>
<dbReference type="Pfam" id="PF13673">
    <property type="entry name" value="Acetyltransf_10"/>
    <property type="match status" value="1"/>
</dbReference>
<sequence length="152" mass="16778">MQCQIRPATVEDTAVISRLVIAALRNSNAQDYPHEVIAEVEQSFTPEAVNTMLDKRKVFVAVYGEQIIGTASLDGHVVRSVFVDPACHGRGVGRQLMNVIHAQAARAGISALRVPSSITAEAFYITLGYQKIRDEFHGAERTIVMEKRLEDQ</sequence>
<evidence type="ECO:0000313" key="4">
    <source>
        <dbReference type="EMBL" id="MBP0947110.1"/>
    </source>
</evidence>
<evidence type="ECO:0000313" key="5">
    <source>
        <dbReference type="Proteomes" id="UP000673197"/>
    </source>
</evidence>
<keyword evidence="2" id="KW-0012">Acyltransferase</keyword>
<dbReference type="InterPro" id="IPR000182">
    <property type="entry name" value="GNAT_dom"/>
</dbReference>
<dbReference type="InterPro" id="IPR050832">
    <property type="entry name" value="Bact_Acetyltransf"/>
</dbReference>
<feature type="domain" description="N-acetyltransferase" evidence="3">
    <location>
        <begin position="3"/>
        <end position="150"/>
    </location>
</feature>
<evidence type="ECO:0000259" key="3">
    <source>
        <dbReference type="PROSITE" id="PS51186"/>
    </source>
</evidence>
<name>A0ABS4C8W0_9PSED</name>
<dbReference type="Proteomes" id="UP000673197">
    <property type="component" value="Unassembled WGS sequence"/>
</dbReference>
<dbReference type="RefSeq" id="WP_210042788.1">
    <property type="nucleotide sequence ID" value="NZ_JAFFZW010000006.1"/>
</dbReference>
<dbReference type="PROSITE" id="PS51186">
    <property type="entry name" value="GNAT"/>
    <property type="match status" value="1"/>
</dbReference>
<organism evidence="4 5">
    <name type="scientific">Pseudomonas alliivorans</name>
    <dbReference type="NCBI Taxonomy" id="2810613"/>
    <lineage>
        <taxon>Bacteria</taxon>
        <taxon>Pseudomonadati</taxon>
        <taxon>Pseudomonadota</taxon>
        <taxon>Gammaproteobacteria</taxon>
        <taxon>Pseudomonadales</taxon>
        <taxon>Pseudomonadaceae</taxon>
        <taxon>Pseudomonas</taxon>
    </lineage>
</organism>
<dbReference type="Gene3D" id="3.40.630.30">
    <property type="match status" value="1"/>
</dbReference>
<dbReference type="SUPFAM" id="SSF55729">
    <property type="entry name" value="Acyl-CoA N-acyltransferases (Nat)"/>
    <property type="match status" value="1"/>
</dbReference>
<evidence type="ECO:0000256" key="1">
    <source>
        <dbReference type="ARBA" id="ARBA00022679"/>
    </source>
</evidence>
<keyword evidence="1" id="KW-0808">Transferase</keyword>
<protein>
    <submittedName>
        <fullName evidence="4">GNAT family N-acetyltransferase</fullName>
    </submittedName>
</protein>
<dbReference type="InterPro" id="IPR016181">
    <property type="entry name" value="Acyl_CoA_acyltransferase"/>
</dbReference>